<reference evidence="2 3" key="1">
    <citation type="submission" date="2017-11" db="EMBL/GenBank/DDBJ databases">
        <title>De novo assembly and phasing of dikaryotic genomes from two isolates of Puccinia coronata f. sp. avenae, the causal agent of oat crown rust.</title>
        <authorList>
            <person name="Miller M.E."/>
            <person name="Zhang Y."/>
            <person name="Omidvar V."/>
            <person name="Sperschneider J."/>
            <person name="Schwessinger B."/>
            <person name="Raley C."/>
            <person name="Palmer J.M."/>
            <person name="Garnica D."/>
            <person name="Upadhyaya N."/>
            <person name="Rathjen J."/>
            <person name="Taylor J.M."/>
            <person name="Park R.F."/>
            <person name="Dodds P.N."/>
            <person name="Hirsch C.D."/>
            <person name="Kianian S.F."/>
            <person name="Figueroa M."/>
        </authorList>
    </citation>
    <scope>NUCLEOTIDE SEQUENCE [LARGE SCALE GENOMIC DNA]</scope>
    <source>
        <strain evidence="2">12NC29</strain>
    </source>
</reference>
<dbReference type="AlphaFoldDB" id="A0A2N5VE68"/>
<dbReference type="Proteomes" id="UP000235388">
    <property type="component" value="Unassembled WGS sequence"/>
</dbReference>
<protein>
    <recommendedName>
        <fullName evidence="4">Secreted protein</fullName>
    </recommendedName>
</protein>
<organism evidence="2 3">
    <name type="scientific">Puccinia coronata f. sp. avenae</name>
    <dbReference type="NCBI Taxonomy" id="200324"/>
    <lineage>
        <taxon>Eukaryota</taxon>
        <taxon>Fungi</taxon>
        <taxon>Dikarya</taxon>
        <taxon>Basidiomycota</taxon>
        <taxon>Pucciniomycotina</taxon>
        <taxon>Pucciniomycetes</taxon>
        <taxon>Pucciniales</taxon>
        <taxon>Pucciniaceae</taxon>
        <taxon>Puccinia</taxon>
    </lineage>
</organism>
<accession>A0A2N5VE68</accession>
<evidence type="ECO:0000313" key="2">
    <source>
        <dbReference type="EMBL" id="PLW48295.1"/>
    </source>
</evidence>
<comment type="caution">
    <text evidence="2">The sequence shown here is derived from an EMBL/GenBank/DDBJ whole genome shotgun (WGS) entry which is preliminary data.</text>
</comment>
<keyword evidence="1" id="KW-0732">Signal</keyword>
<evidence type="ECO:0000256" key="1">
    <source>
        <dbReference type="SAM" id="SignalP"/>
    </source>
</evidence>
<gene>
    <name evidence="2" type="ORF">PCANC_12899</name>
</gene>
<keyword evidence="3" id="KW-1185">Reference proteome</keyword>
<feature type="signal peptide" evidence="1">
    <location>
        <begin position="1"/>
        <end position="21"/>
    </location>
</feature>
<feature type="chain" id="PRO_5014801560" description="Secreted protein" evidence="1">
    <location>
        <begin position="22"/>
        <end position="101"/>
    </location>
</feature>
<evidence type="ECO:0000313" key="3">
    <source>
        <dbReference type="Proteomes" id="UP000235388"/>
    </source>
</evidence>
<proteinExistence type="predicted"/>
<dbReference type="EMBL" id="PGCJ01000104">
    <property type="protein sequence ID" value="PLW48295.1"/>
    <property type="molecule type" value="Genomic_DNA"/>
</dbReference>
<name>A0A2N5VE68_9BASI</name>
<evidence type="ECO:0008006" key="4">
    <source>
        <dbReference type="Google" id="ProtNLM"/>
    </source>
</evidence>
<sequence>MCAHPSCLSVFVPSLASGSLASVTSSSLRSHMTLCWFKPKGSLVSVTLSALRSHLTLCWFKPKGYEPSGALIAQTRINQTRSLIMTKPTTHPNIPTLTNLN</sequence>